<name>A0ABV9D9K5_9MICO</name>
<dbReference type="Proteomes" id="UP001595955">
    <property type="component" value="Unassembled WGS sequence"/>
</dbReference>
<dbReference type="EMBL" id="JBHSGF010000003">
    <property type="protein sequence ID" value="MFC4554704.1"/>
    <property type="molecule type" value="Genomic_DNA"/>
</dbReference>
<proteinExistence type="predicted"/>
<dbReference type="SUPFAM" id="SSF50494">
    <property type="entry name" value="Trypsin-like serine proteases"/>
    <property type="match status" value="1"/>
</dbReference>
<evidence type="ECO:0000313" key="3">
    <source>
        <dbReference type="Proteomes" id="UP001595955"/>
    </source>
</evidence>
<keyword evidence="3" id="KW-1185">Reference proteome</keyword>
<comment type="caution">
    <text evidence="2">The sequence shown here is derived from an EMBL/GenBank/DDBJ whole genome shotgun (WGS) entry which is preliminary data.</text>
</comment>
<sequence length="344" mass="34539">MDLEEARTLKRQLVGYVDELLATRARPATAPAGGDARGVGAAVASLAPVGVALGLAPRGDGGVDIALRYTLGTPTARMVARRLAGEVGPGLDVRRTGRIRPLASGSPRPPVATAQATGETGRVRPLRPGVSIAHYAVSAGTLGAFVTLTGGTGVHALSNFHVLAGSPDARVGDDVLQPGSADGGRLPEDRVGALAAWVPVAPGAPLAVDAAVAALDDPVVEAVYPGGPLAGPAPATGEEEVEKIGRTTGVTRGRVTALELDGVVVDYGPGIGDLQFDNQIEVEAAGPEPFSRGGDSGALVYRPSDRRAIGLLFAGSETGGENGTGLTYVNPIAEVLTALGATLV</sequence>
<protein>
    <recommendedName>
        <fullName evidence="4">Serine protease</fullName>
    </recommendedName>
</protein>
<accession>A0ABV9D9K5</accession>
<dbReference type="InterPro" id="IPR043504">
    <property type="entry name" value="Peptidase_S1_PA_chymotrypsin"/>
</dbReference>
<dbReference type="InterPro" id="IPR009003">
    <property type="entry name" value="Peptidase_S1_PA"/>
</dbReference>
<evidence type="ECO:0000256" key="1">
    <source>
        <dbReference type="SAM" id="MobiDB-lite"/>
    </source>
</evidence>
<gene>
    <name evidence="2" type="ORF">ACFO3F_05540</name>
</gene>
<evidence type="ECO:0008006" key="4">
    <source>
        <dbReference type="Google" id="ProtNLM"/>
    </source>
</evidence>
<dbReference type="Gene3D" id="2.40.10.10">
    <property type="entry name" value="Trypsin-like serine proteases"/>
    <property type="match status" value="1"/>
</dbReference>
<reference evidence="3" key="1">
    <citation type="journal article" date="2019" name="Int. J. Syst. Evol. Microbiol.">
        <title>The Global Catalogue of Microorganisms (GCM) 10K type strain sequencing project: providing services to taxonomists for standard genome sequencing and annotation.</title>
        <authorList>
            <consortium name="The Broad Institute Genomics Platform"/>
            <consortium name="The Broad Institute Genome Sequencing Center for Infectious Disease"/>
            <person name="Wu L."/>
            <person name="Ma J."/>
        </authorList>
    </citation>
    <scope>NUCLEOTIDE SEQUENCE [LARGE SCALE GENOMIC DNA]</scope>
    <source>
        <strain evidence="3">JCM 3369</strain>
    </source>
</reference>
<organism evidence="2 3">
    <name type="scientific">Georgenia faecalis</name>
    <dbReference type="NCBI Taxonomy" id="2483799"/>
    <lineage>
        <taxon>Bacteria</taxon>
        <taxon>Bacillati</taxon>
        <taxon>Actinomycetota</taxon>
        <taxon>Actinomycetes</taxon>
        <taxon>Micrococcales</taxon>
        <taxon>Bogoriellaceae</taxon>
        <taxon>Georgenia</taxon>
    </lineage>
</organism>
<feature type="region of interest" description="Disordered" evidence="1">
    <location>
        <begin position="99"/>
        <end position="123"/>
    </location>
</feature>
<dbReference type="RefSeq" id="WP_122825263.1">
    <property type="nucleotide sequence ID" value="NZ_CP033325.1"/>
</dbReference>
<evidence type="ECO:0000313" key="2">
    <source>
        <dbReference type="EMBL" id="MFC4554704.1"/>
    </source>
</evidence>